<keyword evidence="1" id="KW-1133">Transmembrane helix</keyword>
<gene>
    <name evidence="2" type="ORF">GOBAR_AA34978</name>
</gene>
<evidence type="ECO:0000256" key="1">
    <source>
        <dbReference type="SAM" id="Phobius"/>
    </source>
</evidence>
<sequence>MALTLGFLSSSLGTIFHASLNLIHLSILGQPERPQQLPTAPLNVVPLVLLLLVLLASLPTYLNNPPFFSP</sequence>
<dbReference type="EMBL" id="KZ669287">
    <property type="protein sequence ID" value="PPR85712.1"/>
    <property type="molecule type" value="Genomic_DNA"/>
</dbReference>
<keyword evidence="1" id="KW-0472">Membrane</keyword>
<organism evidence="2 3">
    <name type="scientific">Gossypium barbadense</name>
    <name type="common">Sea Island cotton</name>
    <name type="synonym">Hibiscus barbadensis</name>
    <dbReference type="NCBI Taxonomy" id="3634"/>
    <lineage>
        <taxon>Eukaryota</taxon>
        <taxon>Viridiplantae</taxon>
        <taxon>Streptophyta</taxon>
        <taxon>Embryophyta</taxon>
        <taxon>Tracheophyta</taxon>
        <taxon>Spermatophyta</taxon>
        <taxon>Magnoliopsida</taxon>
        <taxon>eudicotyledons</taxon>
        <taxon>Gunneridae</taxon>
        <taxon>Pentapetalae</taxon>
        <taxon>rosids</taxon>
        <taxon>malvids</taxon>
        <taxon>Malvales</taxon>
        <taxon>Malvaceae</taxon>
        <taxon>Malvoideae</taxon>
        <taxon>Gossypium</taxon>
    </lineage>
</organism>
<reference evidence="2 3" key="1">
    <citation type="submission" date="2015-01" db="EMBL/GenBank/DDBJ databases">
        <title>Genome of allotetraploid Gossypium barbadense reveals genomic plasticity and fiber elongation in cotton evolution.</title>
        <authorList>
            <person name="Chen X."/>
            <person name="Liu X."/>
            <person name="Zhao B."/>
            <person name="Zheng H."/>
            <person name="Hu Y."/>
            <person name="Lu G."/>
            <person name="Yang C."/>
            <person name="Chen J."/>
            <person name="Shan C."/>
            <person name="Zhang L."/>
            <person name="Zhou Y."/>
            <person name="Wang L."/>
            <person name="Guo W."/>
            <person name="Bai Y."/>
            <person name="Ruan J."/>
            <person name="Shangguan X."/>
            <person name="Mao Y."/>
            <person name="Jiang J."/>
            <person name="Zhu Y."/>
            <person name="Lei J."/>
            <person name="Kang H."/>
            <person name="Chen S."/>
            <person name="He X."/>
            <person name="Wang R."/>
            <person name="Wang Y."/>
            <person name="Chen J."/>
            <person name="Wang L."/>
            <person name="Yu S."/>
            <person name="Wang B."/>
            <person name="Wei J."/>
            <person name="Song S."/>
            <person name="Lu X."/>
            <person name="Gao Z."/>
            <person name="Gu W."/>
            <person name="Deng X."/>
            <person name="Ma D."/>
            <person name="Wang S."/>
            <person name="Liang W."/>
            <person name="Fang L."/>
            <person name="Cai C."/>
            <person name="Zhu X."/>
            <person name="Zhou B."/>
            <person name="Zhang Y."/>
            <person name="Chen Z."/>
            <person name="Xu S."/>
            <person name="Zhu R."/>
            <person name="Wang S."/>
            <person name="Zhang T."/>
            <person name="Zhao G."/>
        </authorList>
    </citation>
    <scope>NUCLEOTIDE SEQUENCE [LARGE SCALE GENOMIC DNA]</scope>
    <source>
        <strain evidence="3">cv. Xinhai21</strain>
        <tissue evidence="2">Leaf</tissue>
    </source>
</reference>
<keyword evidence="1" id="KW-0812">Transmembrane</keyword>
<evidence type="ECO:0000313" key="2">
    <source>
        <dbReference type="EMBL" id="PPR85712.1"/>
    </source>
</evidence>
<evidence type="ECO:0000313" key="3">
    <source>
        <dbReference type="Proteomes" id="UP000239757"/>
    </source>
</evidence>
<feature type="transmembrane region" description="Helical" evidence="1">
    <location>
        <begin position="42"/>
        <end position="62"/>
    </location>
</feature>
<dbReference type="AlphaFoldDB" id="A0A2P5W3L6"/>
<dbReference type="Proteomes" id="UP000239757">
    <property type="component" value="Unassembled WGS sequence"/>
</dbReference>
<accession>A0A2P5W3L6</accession>
<protein>
    <submittedName>
        <fullName evidence="2">Uncharacterized protein</fullName>
    </submittedName>
</protein>
<proteinExistence type="predicted"/>
<name>A0A2P5W3L6_GOSBA</name>